<dbReference type="EMBL" id="VSSQ01144168">
    <property type="protein sequence ID" value="MPN63957.1"/>
    <property type="molecule type" value="Genomic_DNA"/>
</dbReference>
<sequence length="53" mass="5995">MGTFQLPAVTLTPVDINQKENAENKGYEYCQTGDNKHGTLRIGKSFFLVYDQL</sequence>
<reference evidence="1" key="1">
    <citation type="submission" date="2019-08" db="EMBL/GenBank/DDBJ databases">
        <authorList>
            <person name="Kucharzyk K."/>
            <person name="Murdoch R.W."/>
            <person name="Higgins S."/>
            <person name="Loffler F."/>
        </authorList>
    </citation>
    <scope>NUCLEOTIDE SEQUENCE</scope>
</reference>
<proteinExistence type="predicted"/>
<dbReference type="AlphaFoldDB" id="A0A645JKS7"/>
<name>A0A645JKS7_9ZZZZ</name>
<gene>
    <name evidence="1" type="ORF">SDC9_211726</name>
</gene>
<accession>A0A645JKS7</accession>
<organism evidence="1">
    <name type="scientific">bioreactor metagenome</name>
    <dbReference type="NCBI Taxonomy" id="1076179"/>
    <lineage>
        <taxon>unclassified sequences</taxon>
        <taxon>metagenomes</taxon>
        <taxon>ecological metagenomes</taxon>
    </lineage>
</organism>
<evidence type="ECO:0000313" key="1">
    <source>
        <dbReference type="EMBL" id="MPN63957.1"/>
    </source>
</evidence>
<comment type="caution">
    <text evidence="1">The sequence shown here is derived from an EMBL/GenBank/DDBJ whole genome shotgun (WGS) entry which is preliminary data.</text>
</comment>
<protein>
    <submittedName>
        <fullName evidence="1">Uncharacterized protein</fullName>
    </submittedName>
</protein>